<keyword evidence="5 9" id="KW-0032">Aminotransferase</keyword>
<dbReference type="UniPathway" id="UPA00031">
    <property type="reaction ID" value="UER00012"/>
</dbReference>
<dbReference type="Gene3D" id="3.40.640.10">
    <property type="entry name" value="Type I PLP-dependent aspartate aminotransferase-like (Major domain)"/>
    <property type="match status" value="1"/>
</dbReference>
<dbReference type="KEGG" id="haz:A9404_04655"/>
<protein>
    <recommendedName>
        <fullName evidence="9">Histidinol-phosphate aminotransferase</fullName>
        <ecNumber evidence="9">2.6.1.9</ecNumber>
    </recommendedName>
    <alternativeName>
        <fullName evidence="9">Imidazole acetol-phosphate transaminase</fullName>
    </alternativeName>
</protein>
<evidence type="ECO:0000256" key="1">
    <source>
        <dbReference type="ARBA" id="ARBA00001933"/>
    </source>
</evidence>
<comment type="catalytic activity">
    <reaction evidence="8 9">
        <text>L-histidinol phosphate + 2-oxoglutarate = 3-(imidazol-4-yl)-2-oxopropyl phosphate + L-glutamate</text>
        <dbReference type="Rhea" id="RHEA:23744"/>
        <dbReference type="ChEBI" id="CHEBI:16810"/>
        <dbReference type="ChEBI" id="CHEBI:29985"/>
        <dbReference type="ChEBI" id="CHEBI:57766"/>
        <dbReference type="ChEBI" id="CHEBI:57980"/>
        <dbReference type="EC" id="2.6.1.9"/>
    </reaction>
</comment>
<evidence type="ECO:0000256" key="9">
    <source>
        <dbReference type="HAMAP-Rule" id="MF_01023"/>
    </source>
</evidence>
<dbReference type="GO" id="GO:0030170">
    <property type="term" value="F:pyridoxal phosphate binding"/>
    <property type="evidence" value="ECO:0007669"/>
    <property type="project" value="InterPro"/>
</dbReference>
<comment type="similarity">
    <text evidence="3 9">Belongs to the class-II pyridoxal-phosphate-dependent aminotransferase family. Histidinol-phosphate aminotransferase subfamily.</text>
</comment>
<dbReference type="HAMAP" id="MF_01023">
    <property type="entry name" value="HisC_aminotrans_2"/>
    <property type="match status" value="1"/>
</dbReference>
<keyword evidence="12" id="KW-1185">Reference proteome</keyword>
<evidence type="ECO:0000259" key="10">
    <source>
        <dbReference type="Pfam" id="PF00155"/>
    </source>
</evidence>
<dbReference type="AlphaFoldDB" id="A0A191ZKB5"/>
<dbReference type="GO" id="GO:0004400">
    <property type="term" value="F:histidinol-phosphate transaminase activity"/>
    <property type="evidence" value="ECO:0007669"/>
    <property type="project" value="UniProtKB-UniRule"/>
</dbReference>
<evidence type="ECO:0000313" key="12">
    <source>
        <dbReference type="Proteomes" id="UP000078596"/>
    </source>
</evidence>
<evidence type="ECO:0000256" key="2">
    <source>
        <dbReference type="ARBA" id="ARBA00005011"/>
    </source>
</evidence>
<evidence type="ECO:0000256" key="6">
    <source>
        <dbReference type="ARBA" id="ARBA00022679"/>
    </source>
</evidence>
<evidence type="ECO:0000256" key="7">
    <source>
        <dbReference type="ARBA" id="ARBA00022898"/>
    </source>
</evidence>
<feature type="domain" description="Aminotransferase class I/classII large" evidence="10">
    <location>
        <begin position="49"/>
        <end position="386"/>
    </location>
</feature>
<dbReference type="GO" id="GO:0000105">
    <property type="term" value="P:L-histidine biosynthetic process"/>
    <property type="evidence" value="ECO:0007669"/>
    <property type="project" value="UniProtKB-UniRule"/>
</dbReference>
<dbReference type="CDD" id="cd00609">
    <property type="entry name" value="AAT_like"/>
    <property type="match status" value="1"/>
</dbReference>
<proteinExistence type="inferred from homology"/>
<comment type="pathway">
    <text evidence="2 9">Amino-acid biosynthesis; L-histidine biosynthesis; L-histidine from 5-phospho-alpha-D-ribose 1-diphosphate: step 7/9.</text>
</comment>
<dbReference type="InterPro" id="IPR015424">
    <property type="entry name" value="PyrdxlP-dep_Trfase"/>
</dbReference>
<sequence>MRTMNPSDRPDPSSVGETLAAQALDYVRAISPYVTGKPVDAVAREYGLTDILKLASNENPLGASPRASEALRQRAWDLNIYPDGGGYALKQALAAQFELDPHGIVLGNGSNDLLEMVARAFLAPGRNAVFSAYAFAVYALATQAAGATAKVVPAFPPDHPTMPYGADLEAMARAIDADTRVVFLANPNNPTGTWVDREDLVTFLAAVPPTVLVVLDEAYSEYVERDDFPDGLALSRQFGNLVVTRTFSKIYGLAALRVGFGVAQPAVAAMLDRVRQPFNVNHLALIAAEAALGDTDFIAHSRQVNAEGLRFMAAAFAERGLPTIPSLANFITVNVGLPAGRVFDALLREGVIIRPLGGKSDTGGISCHIRITIGTQAQNERVLAALDRVLLRLNESASEAS</sequence>
<dbReference type="RefSeq" id="WP_066102804.1">
    <property type="nucleotide sequence ID" value="NZ_CP016027.1"/>
</dbReference>
<dbReference type="InterPro" id="IPR004839">
    <property type="entry name" value="Aminotransferase_I/II_large"/>
</dbReference>
<feature type="modified residue" description="N6-(pyridoxal phosphate)lysine" evidence="9">
    <location>
        <position position="249"/>
    </location>
</feature>
<comment type="cofactor">
    <cofactor evidence="1 9">
        <name>pyridoxal 5'-phosphate</name>
        <dbReference type="ChEBI" id="CHEBI:597326"/>
    </cofactor>
</comment>
<dbReference type="STRING" id="1860122.A9404_04655"/>
<dbReference type="Gene3D" id="3.90.1150.10">
    <property type="entry name" value="Aspartate Aminotransferase, domain 1"/>
    <property type="match status" value="1"/>
</dbReference>
<dbReference type="PANTHER" id="PTHR43643">
    <property type="entry name" value="HISTIDINOL-PHOSPHATE AMINOTRANSFERASE 2"/>
    <property type="match status" value="1"/>
</dbReference>
<evidence type="ECO:0000256" key="3">
    <source>
        <dbReference type="ARBA" id="ARBA00007970"/>
    </source>
</evidence>
<dbReference type="Pfam" id="PF00155">
    <property type="entry name" value="Aminotran_1_2"/>
    <property type="match status" value="1"/>
</dbReference>
<comment type="subunit">
    <text evidence="4 9">Homodimer.</text>
</comment>
<dbReference type="EC" id="2.6.1.9" evidence="9"/>
<dbReference type="InterPro" id="IPR015422">
    <property type="entry name" value="PyrdxlP-dep_Trfase_small"/>
</dbReference>
<accession>A0A191ZKB5</accession>
<dbReference type="InterPro" id="IPR015421">
    <property type="entry name" value="PyrdxlP-dep_Trfase_major"/>
</dbReference>
<evidence type="ECO:0000256" key="5">
    <source>
        <dbReference type="ARBA" id="ARBA00022576"/>
    </source>
</evidence>
<keyword evidence="6 9" id="KW-0808">Transferase</keyword>
<dbReference type="PANTHER" id="PTHR43643:SF3">
    <property type="entry name" value="HISTIDINOL-PHOSPHATE AMINOTRANSFERASE"/>
    <property type="match status" value="1"/>
</dbReference>
<gene>
    <name evidence="9" type="primary">hisC</name>
    <name evidence="11" type="ORF">A9404_04655</name>
</gene>
<dbReference type="InterPro" id="IPR005861">
    <property type="entry name" value="HisP_aminotrans"/>
</dbReference>
<keyword evidence="7 9" id="KW-0663">Pyridoxal phosphate</keyword>
<keyword evidence="9" id="KW-0028">Amino-acid biosynthesis</keyword>
<dbReference type="NCBIfam" id="TIGR01141">
    <property type="entry name" value="hisC"/>
    <property type="match status" value="1"/>
</dbReference>
<dbReference type="InterPro" id="IPR050106">
    <property type="entry name" value="HistidinolP_aminotransfase"/>
</dbReference>
<organism evidence="11 12">
    <name type="scientific">Halothiobacillus diazotrophicus</name>
    <dbReference type="NCBI Taxonomy" id="1860122"/>
    <lineage>
        <taxon>Bacteria</taxon>
        <taxon>Pseudomonadati</taxon>
        <taxon>Pseudomonadota</taxon>
        <taxon>Gammaproteobacteria</taxon>
        <taxon>Chromatiales</taxon>
        <taxon>Halothiobacillaceae</taxon>
        <taxon>Halothiobacillus</taxon>
    </lineage>
</organism>
<keyword evidence="9" id="KW-0368">Histidine biosynthesis</keyword>
<name>A0A191ZKB5_9GAMM</name>
<evidence type="ECO:0000313" key="11">
    <source>
        <dbReference type="EMBL" id="ANJ68283.1"/>
    </source>
</evidence>
<dbReference type="SUPFAM" id="SSF53383">
    <property type="entry name" value="PLP-dependent transferases"/>
    <property type="match status" value="1"/>
</dbReference>
<dbReference type="EMBL" id="CP016027">
    <property type="protein sequence ID" value="ANJ68283.1"/>
    <property type="molecule type" value="Genomic_DNA"/>
</dbReference>
<evidence type="ECO:0000256" key="4">
    <source>
        <dbReference type="ARBA" id="ARBA00011738"/>
    </source>
</evidence>
<evidence type="ECO:0000256" key="8">
    <source>
        <dbReference type="ARBA" id="ARBA00047481"/>
    </source>
</evidence>
<dbReference type="Proteomes" id="UP000078596">
    <property type="component" value="Chromosome"/>
</dbReference>
<reference evidence="11 12" key="1">
    <citation type="submission" date="2016-06" db="EMBL/GenBank/DDBJ databases">
        <title>Insight into the functional genes involving in sulfur oxidation in Pearl River water.</title>
        <authorList>
            <person name="Luo J."/>
            <person name="Tan X."/>
            <person name="Lin W."/>
        </authorList>
    </citation>
    <scope>NUCLEOTIDE SEQUENCE [LARGE SCALE GENOMIC DNA]</scope>
    <source>
        <strain evidence="11 12">LS2</strain>
    </source>
</reference>